<evidence type="ECO:0000313" key="4">
    <source>
        <dbReference type="Proteomes" id="UP000077875"/>
    </source>
</evidence>
<evidence type="ECO:0000256" key="1">
    <source>
        <dbReference type="SAM" id="MobiDB-lite"/>
    </source>
</evidence>
<name>A0A172YDS7_9GAMM</name>
<dbReference type="InterPro" id="IPR051200">
    <property type="entry name" value="Host-pathogen_enzymatic-act"/>
</dbReference>
<feature type="region of interest" description="Disordered" evidence="1">
    <location>
        <begin position="351"/>
        <end position="375"/>
    </location>
</feature>
<dbReference type="STRING" id="376489.A5892_08040"/>
<dbReference type="RefSeq" id="WP_064122370.1">
    <property type="nucleotide sequence ID" value="NZ_CP015243.1"/>
</dbReference>
<dbReference type="Gene3D" id="2.130.10.10">
    <property type="entry name" value="YVTN repeat-like/Quinoprotein amine dehydrogenase"/>
    <property type="match status" value="1"/>
</dbReference>
<feature type="compositionally biased region" description="Basic and acidic residues" evidence="1">
    <location>
        <begin position="364"/>
        <end position="375"/>
    </location>
</feature>
<dbReference type="KEGG" id="haa:A5892_08040"/>
<dbReference type="Proteomes" id="UP000077875">
    <property type="component" value="Chromosome"/>
</dbReference>
<dbReference type="PANTHER" id="PTHR47197">
    <property type="entry name" value="PROTEIN NIRF"/>
    <property type="match status" value="1"/>
</dbReference>
<keyword evidence="2" id="KW-0732">Signal</keyword>
<reference evidence="3 4" key="1">
    <citation type="submission" date="2016-04" db="EMBL/GenBank/DDBJ databases">
        <title>Complete Genome Sequence of Halotalea alkalilenta IHB B 13600.</title>
        <authorList>
            <person name="Swarnkar M.K."/>
            <person name="Sharma A."/>
            <person name="Kaushal K."/>
            <person name="Soni R."/>
            <person name="Rana S."/>
            <person name="Singh A.K."/>
            <person name="Gulati A."/>
        </authorList>
    </citation>
    <scope>NUCLEOTIDE SEQUENCE [LARGE SCALE GENOMIC DNA]</scope>
    <source>
        <strain evidence="3 4">IHB B 13600</strain>
    </source>
</reference>
<dbReference type="InterPro" id="IPR015943">
    <property type="entry name" value="WD40/YVTN_repeat-like_dom_sf"/>
</dbReference>
<dbReference type="EMBL" id="CP015243">
    <property type="protein sequence ID" value="ANF57420.1"/>
    <property type="molecule type" value="Genomic_DNA"/>
</dbReference>
<dbReference type="AlphaFoldDB" id="A0A172YDS7"/>
<feature type="signal peptide" evidence="2">
    <location>
        <begin position="1"/>
        <end position="30"/>
    </location>
</feature>
<protein>
    <recommendedName>
        <fullName evidence="5">SMP-30/Gluconolactonase/LRE-like region domain-containing protein</fullName>
    </recommendedName>
</protein>
<evidence type="ECO:0000313" key="3">
    <source>
        <dbReference type="EMBL" id="ANF57420.1"/>
    </source>
</evidence>
<feature type="chain" id="PRO_5008004637" description="SMP-30/Gluconolactonase/LRE-like region domain-containing protein" evidence="2">
    <location>
        <begin position="31"/>
        <end position="375"/>
    </location>
</feature>
<accession>A0A172YDS7</accession>
<proteinExistence type="predicted"/>
<dbReference type="SUPFAM" id="SSF51004">
    <property type="entry name" value="C-terminal (heme d1) domain of cytochrome cd1-nitrite reductase"/>
    <property type="match status" value="1"/>
</dbReference>
<evidence type="ECO:0000256" key="2">
    <source>
        <dbReference type="SAM" id="SignalP"/>
    </source>
</evidence>
<sequence length="375" mass="40048">MIQFRTSRLARAVALGLGLGFGLTALPALADTGASAPAAAGASVAQQGEDSRVLRRELSHGVYEVAYSPSRDSLYVAAAQRFNDGEGGVLFELDPRTLEEKRRIELPYKAFALALDDARGRLYVGDTMDASVSAVDLDSGTLVGSLRFAEKAPGEQYYPVHPRMLRLDANAQRLYVTAVADPGKLYVVDTTDMSLAGTVEGLGKWTAGLTLDPSRQRAYVSNFDGQIVVIDTATLEVDARYAAGGTQPTNLALDESGQRLYITDQESGDVVVLNAADGAPVTRIASGAGALSLTFDGAHRWLFVTNREAATVKVFDAESYTLLETFELPTHPNSLAVDDASGSLFVTIKEPLSQPEDEDGDWEGDSHDSVARITP</sequence>
<dbReference type="InterPro" id="IPR011048">
    <property type="entry name" value="Haem_d1_sf"/>
</dbReference>
<evidence type="ECO:0008006" key="5">
    <source>
        <dbReference type="Google" id="ProtNLM"/>
    </source>
</evidence>
<gene>
    <name evidence="3" type="ORF">A5892_08040</name>
</gene>
<organism evidence="3 4">
    <name type="scientific">Halotalea alkalilenta</name>
    <dbReference type="NCBI Taxonomy" id="376489"/>
    <lineage>
        <taxon>Bacteria</taxon>
        <taxon>Pseudomonadati</taxon>
        <taxon>Pseudomonadota</taxon>
        <taxon>Gammaproteobacteria</taxon>
        <taxon>Oceanospirillales</taxon>
        <taxon>Halomonadaceae</taxon>
        <taxon>Halotalea</taxon>
    </lineage>
</organism>
<keyword evidence="4" id="KW-1185">Reference proteome</keyword>
<dbReference type="PANTHER" id="PTHR47197:SF3">
    <property type="entry name" value="DIHYDRO-HEME D1 DEHYDROGENASE"/>
    <property type="match status" value="1"/>
</dbReference>